<sequence length="623" mass="70016">MEQRSMRHRLSRRQFLAGSAGLALVATTPLLAVAQGLPGPLSLTDAAKPKNRGDAAALHAFFAEVYEADLSLSPETQTQRGRKTGYDRWDDGRDAFADASIARTRQALDLLRQGWDAGQLGATDRLNFRLFEAQCEAEIEAHRWRNHRYPINHLYGRHSGIPSFLANQHRIDDVADARAYLARLNGVSAVIQNVIRRGEDAAARGVAPPKFSLAKMRPDIRSVITGAPFDQGPDSALYADFKKKVGALTIAQGEKDKLVAEAARILTTKVKPAYEALDAAVAKLEAAATHDDGVWKLPDGDAYYRFCVKNSTTTDMSPDQIHELGLKHVALLQKDMQGIMRQVEFHGSLPEFFEHLRNDPKFYFSGDDAGRAAYLAHCEKLIADYTKRLDEWFITKPKAPVIVKRVEPYREKSAPPAFYNPPSPDGSRPGIFYANLANMREMAKWQADAIVYHEAIPGHHMQIAISQELGDVPDFRRYSFFGAYIEGWGLYAERLPKEYGFYQDPYADFGRLTTQVWRAVRLVVDSGIHAKRWTREQAIDYFVTNTPLNREQVIREIDRYIVNPGQATSYYVGMLKILDLRDQAKQALGAKFDLRAFHDLVLRTGAVPLDVLGEQVEAWIKKA</sequence>
<protein>
    <submittedName>
        <fullName evidence="1">DUF885 domain-containing protein</fullName>
    </submittedName>
</protein>
<proteinExistence type="predicted"/>
<keyword evidence="2" id="KW-1185">Reference proteome</keyword>
<dbReference type="PANTHER" id="PTHR33361">
    <property type="entry name" value="GLR0591 PROTEIN"/>
    <property type="match status" value="1"/>
</dbReference>
<gene>
    <name evidence="1" type="ORF">C0V82_12055</name>
</gene>
<evidence type="ECO:0000313" key="2">
    <source>
        <dbReference type="Proteomes" id="UP000234752"/>
    </source>
</evidence>
<name>A0A2K9NCL7_9PROT</name>
<dbReference type="InterPro" id="IPR010281">
    <property type="entry name" value="DUF885"/>
</dbReference>
<reference evidence="1 2" key="1">
    <citation type="submission" date="2017-12" db="EMBL/GenBank/DDBJ databases">
        <title>Genomes of bacteria within cyanobacterial aggregates.</title>
        <authorList>
            <person name="Cai H."/>
        </authorList>
    </citation>
    <scope>NUCLEOTIDE SEQUENCE [LARGE SCALE GENOMIC DNA]</scope>
    <source>
        <strain evidence="1 2">TH16</strain>
    </source>
</reference>
<dbReference type="PROSITE" id="PS51318">
    <property type="entry name" value="TAT"/>
    <property type="match status" value="1"/>
</dbReference>
<organism evidence="1 2">
    <name type="scientific">Niveispirillum cyanobacteriorum</name>
    <dbReference type="NCBI Taxonomy" id="1612173"/>
    <lineage>
        <taxon>Bacteria</taxon>
        <taxon>Pseudomonadati</taxon>
        <taxon>Pseudomonadota</taxon>
        <taxon>Alphaproteobacteria</taxon>
        <taxon>Rhodospirillales</taxon>
        <taxon>Azospirillaceae</taxon>
        <taxon>Niveispirillum</taxon>
    </lineage>
</organism>
<dbReference type="KEGG" id="ncb:C0V82_12055"/>
<accession>A0A2K9NCL7</accession>
<evidence type="ECO:0000313" key="1">
    <source>
        <dbReference type="EMBL" id="AUN30890.1"/>
    </source>
</evidence>
<dbReference type="InterPro" id="IPR006311">
    <property type="entry name" value="TAT_signal"/>
</dbReference>
<dbReference type="EMBL" id="CP025611">
    <property type="protein sequence ID" value="AUN30890.1"/>
    <property type="molecule type" value="Genomic_DNA"/>
</dbReference>
<dbReference type="Proteomes" id="UP000234752">
    <property type="component" value="Chromosome eg_1"/>
</dbReference>
<dbReference type="AlphaFoldDB" id="A0A2K9NCL7"/>
<dbReference type="Pfam" id="PF05960">
    <property type="entry name" value="DUF885"/>
    <property type="match status" value="1"/>
</dbReference>
<dbReference type="PANTHER" id="PTHR33361:SF16">
    <property type="entry name" value="DUF885 DOMAIN-CONTAINING PROTEIN"/>
    <property type="match status" value="1"/>
</dbReference>